<evidence type="ECO:0000313" key="2">
    <source>
        <dbReference type="EMBL" id="PMC65146.1"/>
    </source>
</evidence>
<evidence type="ECO:0000313" key="3">
    <source>
        <dbReference type="Proteomes" id="UP000235836"/>
    </source>
</evidence>
<evidence type="ECO:0008006" key="4">
    <source>
        <dbReference type="Google" id="ProtNLM"/>
    </source>
</evidence>
<protein>
    <recommendedName>
        <fullName evidence="4">Lipoprotein LpqB beta-propeller domain-containing protein</fullName>
    </recommendedName>
</protein>
<evidence type="ECO:0000256" key="1">
    <source>
        <dbReference type="SAM" id="MobiDB-lite"/>
    </source>
</evidence>
<feature type="region of interest" description="Disordered" evidence="1">
    <location>
        <begin position="1"/>
        <end position="22"/>
    </location>
</feature>
<dbReference type="InterPro" id="IPR015943">
    <property type="entry name" value="WD40/YVTN_repeat-like_dom_sf"/>
</dbReference>
<name>A0A2N6T745_9CORY</name>
<dbReference type="AlphaFoldDB" id="A0A2N6T745"/>
<comment type="caution">
    <text evidence="2">The sequence shown here is derived from an EMBL/GenBank/DDBJ whole genome shotgun (WGS) entry which is preliminary data.</text>
</comment>
<dbReference type="Proteomes" id="UP000235836">
    <property type="component" value="Unassembled WGS sequence"/>
</dbReference>
<dbReference type="Gene3D" id="2.130.10.10">
    <property type="entry name" value="YVTN repeat-like/Quinoprotein amine dehydrogenase"/>
    <property type="match status" value="1"/>
</dbReference>
<dbReference type="SUPFAM" id="SSF63829">
    <property type="entry name" value="Calcium-dependent phosphotriesterase"/>
    <property type="match status" value="1"/>
</dbReference>
<proteinExistence type="predicted"/>
<sequence>MGNAEPAESPAASDPDGEIIPSPAITDIDTTGGILGVRLADALQVGDLAAFRDQNTHTIDVDASSGDVSANAGFFAIVHPNDNEVELISAATGKSVEHIPVGDDITVAAPLTGNNVITGSDSIERVWVYSKDGAEQDTFKVARPSDYILAQSLDSEDRVVRVNRFDTTIQDLHMDEGSQGGTLRVGFGVGKVAFGEDGVVLAADATGDRLFIYTTDEVIRLHQMVPTDGRPWAVAWDSQRNLAWVTSTADNTVVGYDISQGVPLEKMRFKTVTAPQSLVALGDGTLVVGSATGDGLQIINPDNEAKE</sequence>
<gene>
    <name evidence="2" type="ORF">CJ203_01620</name>
</gene>
<organism evidence="2 3">
    <name type="scientific">Corynebacterium tuscaniense</name>
    <dbReference type="NCBI Taxonomy" id="302449"/>
    <lineage>
        <taxon>Bacteria</taxon>
        <taxon>Bacillati</taxon>
        <taxon>Actinomycetota</taxon>
        <taxon>Actinomycetes</taxon>
        <taxon>Mycobacteriales</taxon>
        <taxon>Corynebacteriaceae</taxon>
        <taxon>Corynebacterium</taxon>
    </lineage>
</organism>
<keyword evidence="3" id="KW-1185">Reference proteome</keyword>
<feature type="compositionally biased region" description="Low complexity" evidence="1">
    <location>
        <begin position="1"/>
        <end position="14"/>
    </location>
</feature>
<reference evidence="2 3" key="1">
    <citation type="submission" date="2017-09" db="EMBL/GenBank/DDBJ databases">
        <title>Bacterial strain isolated from the female urinary microbiota.</title>
        <authorList>
            <person name="Thomas-White K."/>
            <person name="Kumar N."/>
            <person name="Forster S."/>
            <person name="Putonti C."/>
            <person name="Lawley T."/>
            <person name="Wolfe A.J."/>
        </authorList>
    </citation>
    <scope>NUCLEOTIDE SEQUENCE [LARGE SCALE GENOMIC DNA]</scope>
    <source>
        <strain evidence="2 3">UMB0792</strain>
    </source>
</reference>
<accession>A0A2N6T745</accession>
<dbReference type="EMBL" id="PNHG01000002">
    <property type="protein sequence ID" value="PMC65146.1"/>
    <property type="molecule type" value="Genomic_DNA"/>
</dbReference>